<comment type="caution">
    <text evidence="7">The sequence shown here is derived from an EMBL/GenBank/DDBJ whole genome shotgun (WGS) entry which is preliminary data.</text>
</comment>
<evidence type="ECO:0000256" key="5">
    <source>
        <dbReference type="ARBA" id="ARBA00023136"/>
    </source>
</evidence>
<dbReference type="AlphaFoldDB" id="A0A923I6H1"/>
<dbReference type="GO" id="GO:0022857">
    <property type="term" value="F:transmembrane transporter activity"/>
    <property type="evidence" value="ECO:0007669"/>
    <property type="project" value="InterPro"/>
</dbReference>
<keyword evidence="5 6" id="KW-0472">Membrane</keyword>
<dbReference type="PANTHER" id="PTHR43370:SF1">
    <property type="entry name" value="GUANOSINE ABC TRANSPORTER PERMEASE PROTEIN NUPQ"/>
    <property type="match status" value="1"/>
</dbReference>
<keyword evidence="4 6" id="KW-1133">Transmembrane helix</keyword>
<name>A0A923I6H1_9FIRM</name>
<evidence type="ECO:0000256" key="2">
    <source>
        <dbReference type="ARBA" id="ARBA00022475"/>
    </source>
</evidence>
<evidence type="ECO:0000313" key="8">
    <source>
        <dbReference type="Proteomes" id="UP000659630"/>
    </source>
</evidence>
<feature type="transmembrane region" description="Helical" evidence="6">
    <location>
        <begin position="152"/>
        <end position="169"/>
    </location>
</feature>
<comment type="subcellular location">
    <subcellularLocation>
        <location evidence="1">Cell membrane</location>
        <topology evidence="1">Multi-pass membrane protein</topology>
    </subcellularLocation>
</comment>
<keyword evidence="3 6" id="KW-0812">Transmembrane</keyword>
<dbReference type="Pfam" id="PF02653">
    <property type="entry name" value="BPD_transp_2"/>
    <property type="match status" value="1"/>
</dbReference>
<keyword evidence="8" id="KW-1185">Reference proteome</keyword>
<dbReference type="PANTHER" id="PTHR43370">
    <property type="entry name" value="SUGAR ABC TRANSPORTER INTEGRAL MEMBRANE PROTEIN-RELATED"/>
    <property type="match status" value="1"/>
</dbReference>
<protein>
    <submittedName>
        <fullName evidence="7">ABC transporter permease</fullName>
    </submittedName>
</protein>
<feature type="transmembrane region" description="Helical" evidence="6">
    <location>
        <begin position="272"/>
        <end position="292"/>
    </location>
</feature>
<reference evidence="7" key="1">
    <citation type="submission" date="2020-08" db="EMBL/GenBank/DDBJ databases">
        <title>Genome public.</title>
        <authorList>
            <person name="Liu C."/>
            <person name="Sun Q."/>
        </authorList>
    </citation>
    <scope>NUCLEOTIDE SEQUENCE</scope>
    <source>
        <strain evidence="7">BX8</strain>
    </source>
</reference>
<keyword evidence="2" id="KW-1003">Cell membrane</keyword>
<sequence length="306" mass="32916">MEYIQAMYSTITLSATFRLSAPLLLGLAGYCFSNKAGIMNIALESFMMISAFFALLGSYLFHSAFIGALFGVVAGTVLSFLYGVLVFHAGANGLITGVGFNLSGWGLTTMLLVAIFHTRGATNVGAVSFSPIDVPILRDIPYLGKIFNQQTILVYLGPLLMLIAWVVMYKTPFGVRIRAVGLNRRAAETAGVSVMKYSWIAMLLSGACMGLSGTFISLNSLAMFSENMTGGRGFMVLASAMVAGGNPLKAMLCGFIFAYCDALTLTWSGFDVYSQVISMLPYLAVLLVLFLTHLKNIKSFGRFEAS</sequence>
<dbReference type="GO" id="GO:0005886">
    <property type="term" value="C:plasma membrane"/>
    <property type="evidence" value="ECO:0007669"/>
    <property type="project" value="UniProtKB-SubCell"/>
</dbReference>
<dbReference type="RefSeq" id="WP_186886411.1">
    <property type="nucleotide sequence ID" value="NZ_JACONZ010000001.1"/>
</dbReference>
<dbReference type="EMBL" id="JACONZ010000001">
    <property type="protein sequence ID" value="MBC5580034.1"/>
    <property type="molecule type" value="Genomic_DNA"/>
</dbReference>
<dbReference type="InterPro" id="IPR001851">
    <property type="entry name" value="ABC_transp_permease"/>
</dbReference>
<feature type="transmembrane region" description="Helical" evidence="6">
    <location>
        <begin position="234"/>
        <end position="260"/>
    </location>
</feature>
<proteinExistence type="predicted"/>
<feature type="transmembrane region" description="Helical" evidence="6">
    <location>
        <begin position="94"/>
        <end position="116"/>
    </location>
</feature>
<dbReference type="CDD" id="cd06580">
    <property type="entry name" value="TM_PBP1_transp_TpRbsC_like"/>
    <property type="match status" value="1"/>
</dbReference>
<dbReference type="Proteomes" id="UP000659630">
    <property type="component" value="Unassembled WGS sequence"/>
</dbReference>
<evidence type="ECO:0000256" key="3">
    <source>
        <dbReference type="ARBA" id="ARBA00022692"/>
    </source>
</evidence>
<feature type="transmembrane region" description="Helical" evidence="6">
    <location>
        <begin position="6"/>
        <end position="29"/>
    </location>
</feature>
<accession>A0A923I6H1</accession>
<feature type="transmembrane region" description="Helical" evidence="6">
    <location>
        <begin position="199"/>
        <end position="222"/>
    </location>
</feature>
<evidence type="ECO:0000313" key="7">
    <source>
        <dbReference type="EMBL" id="MBC5580034.1"/>
    </source>
</evidence>
<feature type="transmembrane region" description="Helical" evidence="6">
    <location>
        <begin position="67"/>
        <end position="87"/>
    </location>
</feature>
<gene>
    <name evidence="7" type="ORF">H8S23_00765</name>
</gene>
<feature type="transmembrane region" description="Helical" evidence="6">
    <location>
        <begin position="41"/>
        <end position="61"/>
    </location>
</feature>
<evidence type="ECO:0000256" key="1">
    <source>
        <dbReference type="ARBA" id="ARBA00004651"/>
    </source>
</evidence>
<evidence type="ECO:0000256" key="4">
    <source>
        <dbReference type="ARBA" id="ARBA00022989"/>
    </source>
</evidence>
<evidence type="ECO:0000256" key="6">
    <source>
        <dbReference type="SAM" id="Phobius"/>
    </source>
</evidence>
<organism evidence="7 8">
    <name type="scientific">Anaerofilum hominis</name>
    <dbReference type="NCBI Taxonomy" id="2763016"/>
    <lineage>
        <taxon>Bacteria</taxon>
        <taxon>Bacillati</taxon>
        <taxon>Bacillota</taxon>
        <taxon>Clostridia</taxon>
        <taxon>Eubacteriales</taxon>
        <taxon>Oscillospiraceae</taxon>
        <taxon>Anaerofilum</taxon>
    </lineage>
</organism>